<dbReference type="EMBL" id="JBHFFA010000004">
    <property type="protein sequence ID" value="KAL2631235.1"/>
    <property type="molecule type" value="Genomic_DNA"/>
</dbReference>
<dbReference type="Proteomes" id="UP001605036">
    <property type="component" value="Unassembled WGS sequence"/>
</dbReference>
<proteinExistence type="predicted"/>
<accession>A0ABD1YKL3</accession>
<protein>
    <recommendedName>
        <fullName evidence="3">Reverse transcriptase domain-containing protein</fullName>
    </recommendedName>
</protein>
<evidence type="ECO:0008006" key="3">
    <source>
        <dbReference type="Google" id="ProtNLM"/>
    </source>
</evidence>
<dbReference type="AlphaFoldDB" id="A0ABD1YKL3"/>
<organism evidence="1 2">
    <name type="scientific">Riccia fluitans</name>
    <dbReference type="NCBI Taxonomy" id="41844"/>
    <lineage>
        <taxon>Eukaryota</taxon>
        <taxon>Viridiplantae</taxon>
        <taxon>Streptophyta</taxon>
        <taxon>Embryophyta</taxon>
        <taxon>Marchantiophyta</taxon>
        <taxon>Marchantiopsida</taxon>
        <taxon>Marchantiidae</taxon>
        <taxon>Marchantiales</taxon>
        <taxon>Ricciaceae</taxon>
        <taxon>Riccia</taxon>
    </lineage>
</organism>
<keyword evidence="2" id="KW-1185">Reference proteome</keyword>
<gene>
    <name evidence="1" type="ORF">R1flu_015921</name>
</gene>
<comment type="caution">
    <text evidence="1">The sequence shown here is derived from an EMBL/GenBank/DDBJ whole genome shotgun (WGS) entry which is preliminary data.</text>
</comment>
<evidence type="ECO:0000313" key="2">
    <source>
        <dbReference type="Proteomes" id="UP001605036"/>
    </source>
</evidence>
<evidence type="ECO:0000313" key="1">
    <source>
        <dbReference type="EMBL" id="KAL2631235.1"/>
    </source>
</evidence>
<reference evidence="1 2" key="1">
    <citation type="submission" date="2024-09" db="EMBL/GenBank/DDBJ databases">
        <title>Chromosome-scale assembly of Riccia fluitans.</title>
        <authorList>
            <person name="Paukszto L."/>
            <person name="Sawicki J."/>
            <person name="Karawczyk K."/>
            <person name="Piernik-Szablinska J."/>
            <person name="Szczecinska M."/>
            <person name="Mazdziarz M."/>
        </authorList>
    </citation>
    <scope>NUCLEOTIDE SEQUENCE [LARGE SCALE GENOMIC DNA]</scope>
    <source>
        <strain evidence="1">Rf_01</strain>
        <tissue evidence="1">Aerial parts of the thallus</tissue>
    </source>
</reference>
<sequence>MCLRVTLDLHPDWVVLQVDIWNAFNIVSWEALFSELRAAIGSLDQLFHFMRFFYVRHLLLYFSHYFCEDEVSLLSSESGTYQGDPLGGALFALAHLCALRTMASEHPLCLFPSLADATHIVGPLEVVMPTFHALEGHLSTMGLTFQSTKCIA</sequence>
<name>A0ABD1YKL3_9MARC</name>